<evidence type="ECO:0000256" key="1">
    <source>
        <dbReference type="ARBA" id="ARBA00023125"/>
    </source>
</evidence>
<dbReference type="RefSeq" id="WP_252679401.1">
    <property type="nucleotide sequence ID" value="NZ_JAMXHT010000003.1"/>
</dbReference>
<dbReference type="CDD" id="cd00338">
    <property type="entry name" value="Ser_Recombinase"/>
    <property type="match status" value="1"/>
</dbReference>
<name>A0ABT1AIV8_9RALS</name>
<dbReference type="InterPro" id="IPR050639">
    <property type="entry name" value="SSR_resolvase"/>
</dbReference>
<reference evidence="4" key="2">
    <citation type="journal article" date="2023" name="Front. Microbiol.">
        <title>Ralstonia chuxiongensis sp. nov., Ralstonia mojiangensis sp. nov., and Ralstonia soli sp. nov., isolated from tobacco fields, are three novel species in the family Burkholderiaceae.</title>
        <authorList>
            <person name="Lu C.H."/>
            <person name="Zhang Y.Y."/>
            <person name="Jiang N."/>
            <person name="Chen W."/>
            <person name="Shao X."/>
            <person name="Zhao Z.M."/>
            <person name="Lu W.L."/>
            <person name="Hu X."/>
            <person name="Xi Y.X."/>
            <person name="Zou S.Y."/>
            <person name="Wei Q.J."/>
            <person name="Lin Z.L."/>
            <person name="Gong L."/>
            <person name="Gai X.T."/>
            <person name="Zhang L.Q."/>
            <person name="Li J.Y."/>
            <person name="Jin Y."/>
            <person name="Xia Z.Y."/>
        </authorList>
    </citation>
    <scope>NUCLEOTIDE SEQUENCE</scope>
    <source>
        <strain evidence="4">21MJYT02-11</strain>
    </source>
</reference>
<dbReference type="SUPFAM" id="SSF53041">
    <property type="entry name" value="Resolvase-like"/>
    <property type="match status" value="1"/>
</dbReference>
<dbReference type="Proteomes" id="UP001162811">
    <property type="component" value="Unassembled WGS sequence"/>
</dbReference>
<feature type="domain" description="Resolvase/invertase-type recombinase catalytic" evidence="3">
    <location>
        <begin position="5"/>
        <end position="145"/>
    </location>
</feature>
<dbReference type="PANTHER" id="PTHR30461">
    <property type="entry name" value="DNA-INVERTASE FROM LAMBDOID PROPHAGE"/>
    <property type="match status" value="1"/>
</dbReference>
<dbReference type="EMBL" id="JAMXHT010000003">
    <property type="protein sequence ID" value="MCO5398330.1"/>
    <property type="molecule type" value="Genomic_DNA"/>
</dbReference>
<dbReference type="PROSITE" id="PS51736">
    <property type="entry name" value="RECOMBINASES_3"/>
    <property type="match status" value="1"/>
</dbReference>
<dbReference type="InterPro" id="IPR036162">
    <property type="entry name" value="Resolvase-like_N_sf"/>
</dbReference>
<dbReference type="Gene3D" id="3.40.50.1390">
    <property type="entry name" value="Resolvase, N-terminal catalytic domain"/>
    <property type="match status" value="1"/>
</dbReference>
<protein>
    <submittedName>
        <fullName evidence="4">Recombinase family protein</fullName>
    </submittedName>
</protein>
<evidence type="ECO:0000313" key="4">
    <source>
        <dbReference type="EMBL" id="MCO5398330.1"/>
    </source>
</evidence>
<organism evidence="4 5">
    <name type="scientific">Ralstonia soli</name>
    <dbReference type="NCBI Taxonomy" id="2953896"/>
    <lineage>
        <taxon>Bacteria</taxon>
        <taxon>Pseudomonadati</taxon>
        <taxon>Pseudomonadota</taxon>
        <taxon>Betaproteobacteria</taxon>
        <taxon>Burkholderiales</taxon>
        <taxon>Burkholderiaceae</taxon>
        <taxon>Ralstonia</taxon>
    </lineage>
</organism>
<dbReference type="PANTHER" id="PTHR30461:SF2">
    <property type="entry name" value="SERINE RECOMBINASE PINE-RELATED"/>
    <property type="match status" value="1"/>
</dbReference>
<keyword evidence="1" id="KW-0238">DNA-binding</keyword>
<gene>
    <name evidence="4" type="ORF">NG900_08995</name>
</gene>
<evidence type="ECO:0000256" key="2">
    <source>
        <dbReference type="ARBA" id="ARBA00023172"/>
    </source>
</evidence>
<keyword evidence="5" id="KW-1185">Reference proteome</keyword>
<reference evidence="4" key="1">
    <citation type="submission" date="2022-06" db="EMBL/GenBank/DDBJ databases">
        <authorList>
            <person name="Lu C.-H."/>
        </authorList>
    </citation>
    <scope>NUCLEOTIDE SEQUENCE</scope>
    <source>
        <strain evidence="4">21MJYT02-11</strain>
    </source>
</reference>
<accession>A0ABT1AIV8</accession>
<evidence type="ECO:0000259" key="3">
    <source>
        <dbReference type="PROSITE" id="PS51736"/>
    </source>
</evidence>
<evidence type="ECO:0000313" key="5">
    <source>
        <dbReference type="Proteomes" id="UP001162811"/>
    </source>
</evidence>
<proteinExistence type="predicted"/>
<sequence>MANGKFIAYYRVSTAKQGQSGLGMDAQREAVTRYLSGGQWELLAEFEEHESGKGADALGKRARLRAAMDACRKHGATLLIAKLDRLARNVHFVSGLMESKVRFLACDMPEANELTIHIMAAFAEHEAKRISQRTKDALAAAKARGVKLGKPENLRGNVAERMVAADVFASGLAQTLRGYQAAGLSQRRMVEELNRLGIRTPKGGDWHLAQLQRVLARIPAVLNDG</sequence>
<keyword evidence="2" id="KW-0233">DNA recombination</keyword>
<dbReference type="Pfam" id="PF00239">
    <property type="entry name" value="Resolvase"/>
    <property type="match status" value="1"/>
</dbReference>
<comment type="caution">
    <text evidence="4">The sequence shown here is derived from an EMBL/GenBank/DDBJ whole genome shotgun (WGS) entry which is preliminary data.</text>
</comment>
<dbReference type="InterPro" id="IPR006119">
    <property type="entry name" value="Resolv_N"/>
</dbReference>
<dbReference type="SMART" id="SM00857">
    <property type="entry name" value="Resolvase"/>
    <property type="match status" value="1"/>
</dbReference>